<dbReference type="AlphaFoldDB" id="A0A918JGA7"/>
<dbReference type="Gene3D" id="2.80.10.50">
    <property type="match status" value="1"/>
</dbReference>
<dbReference type="RefSeq" id="WP_190018736.1">
    <property type="nucleotide sequence ID" value="NZ_BMUE01000019.1"/>
</dbReference>
<dbReference type="PROSITE" id="PS50231">
    <property type="entry name" value="RICIN_B_LECTIN"/>
    <property type="match status" value="1"/>
</dbReference>
<dbReference type="InterPro" id="IPR035992">
    <property type="entry name" value="Ricin_B-like_lectins"/>
</dbReference>
<organism evidence="3 4">
    <name type="scientific">Streptomyces lucensis JCM 4490</name>
    <dbReference type="NCBI Taxonomy" id="1306176"/>
    <lineage>
        <taxon>Bacteria</taxon>
        <taxon>Bacillati</taxon>
        <taxon>Actinomycetota</taxon>
        <taxon>Actinomycetes</taxon>
        <taxon>Kitasatosporales</taxon>
        <taxon>Streptomycetaceae</taxon>
        <taxon>Streptomyces</taxon>
    </lineage>
</organism>
<dbReference type="Proteomes" id="UP000620224">
    <property type="component" value="Unassembled WGS sequence"/>
</dbReference>
<dbReference type="EMBL" id="BMUE01000019">
    <property type="protein sequence ID" value="GGW76146.1"/>
    <property type="molecule type" value="Genomic_DNA"/>
</dbReference>
<dbReference type="SMART" id="SM00458">
    <property type="entry name" value="RICIN"/>
    <property type="match status" value="1"/>
</dbReference>
<evidence type="ECO:0000259" key="2">
    <source>
        <dbReference type="SMART" id="SM00458"/>
    </source>
</evidence>
<comment type="caution">
    <text evidence="3">The sequence shown here is derived from an EMBL/GenBank/DDBJ whole genome shotgun (WGS) entry which is preliminary data.</text>
</comment>
<accession>A0A918JGA7</accession>
<evidence type="ECO:0000256" key="1">
    <source>
        <dbReference type="SAM" id="MobiDB-lite"/>
    </source>
</evidence>
<dbReference type="Pfam" id="PF00652">
    <property type="entry name" value="Ricin_B_lectin"/>
    <property type="match status" value="1"/>
</dbReference>
<proteinExistence type="predicted"/>
<sequence>MARADGAGDDVEAGDAGGARYADASDTRLTSLLRAGTPAVYPALRELRARHQPSVLAHARRCAASEPAARQLAAQAFTLAARETARGVDPGVPVRLHLLLLTARLAASWARDERSGGLDPGLLLVLNATGGEDPAPPLFPAFRSLPPRAQGLVWYGAVEEEDEDRTAAFLGVTRQDVVFETPRALQDLARACLRTRLAASEDPRCGDFRRLIEEAVRPGTPRSSADLHAHMAHCAHCTAAFEEQTALRDQPRTVLAEGLLPWGGAAYVTRRLEATPPASAGRPGARDTAWPASRRYALASAALGVALAPLLLFLFTPGDGTGDQRAAGAVTTPTAPARVTVTATVPGPAPSPSPSATSRPPSPSPSARPTHRPTRTARPAPSPTPTPAPVYPPGPVYAQVVNVATGRCLDVAGDFHDGTDVDLEPCGSAATQRWRVDSSRGVLQSAADPDFCLDSRGSVERGVGVWDCDSVDGRNGANLTFTVDGDGVIRPAIAIETGLTAHGGGELSFDPLTGGTAQRWRAGSA</sequence>
<gene>
    <name evidence="3" type="ORF">GCM10010503_62260</name>
</gene>
<evidence type="ECO:0000313" key="4">
    <source>
        <dbReference type="Proteomes" id="UP000620224"/>
    </source>
</evidence>
<reference evidence="3" key="2">
    <citation type="submission" date="2020-09" db="EMBL/GenBank/DDBJ databases">
        <authorList>
            <person name="Sun Q."/>
            <person name="Ohkuma M."/>
        </authorList>
    </citation>
    <scope>NUCLEOTIDE SEQUENCE</scope>
    <source>
        <strain evidence="3">JCM 4490</strain>
    </source>
</reference>
<dbReference type="SUPFAM" id="SSF50370">
    <property type="entry name" value="Ricin B-like lectins"/>
    <property type="match status" value="1"/>
</dbReference>
<feature type="compositionally biased region" description="Low complexity" evidence="1">
    <location>
        <begin position="326"/>
        <end position="346"/>
    </location>
</feature>
<feature type="domain" description="Ricin B lectin" evidence="2">
    <location>
        <begin position="394"/>
        <end position="523"/>
    </location>
</feature>
<dbReference type="InterPro" id="IPR000772">
    <property type="entry name" value="Ricin_B_lectin"/>
</dbReference>
<evidence type="ECO:0000313" key="3">
    <source>
        <dbReference type="EMBL" id="GGW76146.1"/>
    </source>
</evidence>
<reference evidence="3" key="1">
    <citation type="journal article" date="2014" name="Int. J. Syst. Evol. Microbiol.">
        <title>Complete genome sequence of Corynebacterium casei LMG S-19264T (=DSM 44701T), isolated from a smear-ripened cheese.</title>
        <authorList>
            <consortium name="US DOE Joint Genome Institute (JGI-PGF)"/>
            <person name="Walter F."/>
            <person name="Albersmeier A."/>
            <person name="Kalinowski J."/>
            <person name="Ruckert C."/>
        </authorList>
    </citation>
    <scope>NUCLEOTIDE SEQUENCE</scope>
    <source>
        <strain evidence="3">JCM 4490</strain>
    </source>
</reference>
<keyword evidence="4" id="KW-1185">Reference proteome</keyword>
<feature type="compositionally biased region" description="Pro residues" evidence="1">
    <location>
        <begin position="380"/>
        <end position="392"/>
    </location>
</feature>
<feature type="region of interest" description="Disordered" evidence="1">
    <location>
        <begin position="323"/>
        <end position="392"/>
    </location>
</feature>
<protein>
    <recommendedName>
        <fullName evidence="2">Ricin B lectin domain-containing protein</fullName>
    </recommendedName>
</protein>
<name>A0A918JGA7_9ACTN</name>